<sequence length="68" mass="7835">MLEALQGKKVTIYFLDCSNESKGVLEAVSDKFVKYRTDYQELYIPITSIRSVDVDTKERQRARVGFGQ</sequence>
<protein>
    <submittedName>
        <fullName evidence="1">Uncharacterized protein</fullName>
    </submittedName>
</protein>
<comment type="caution">
    <text evidence="1">The sequence shown here is derived from an EMBL/GenBank/DDBJ whole genome shotgun (WGS) entry which is preliminary data.</text>
</comment>
<evidence type="ECO:0000313" key="1">
    <source>
        <dbReference type="EMBL" id="GGG10661.1"/>
    </source>
</evidence>
<reference evidence="1" key="2">
    <citation type="submission" date="2020-09" db="EMBL/GenBank/DDBJ databases">
        <authorList>
            <person name="Sun Q."/>
            <person name="Zhou Y."/>
        </authorList>
    </citation>
    <scope>NUCLEOTIDE SEQUENCE</scope>
    <source>
        <strain evidence="1">CGMCC 1.16134</strain>
    </source>
</reference>
<reference evidence="1" key="1">
    <citation type="journal article" date="2014" name="Int. J. Syst. Evol. Microbiol.">
        <title>Complete genome sequence of Corynebacterium casei LMG S-19264T (=DSM 44701T), isolated from a smear-ripened cheese.</title>
        <authorList>
            <consortium name="US DOE Joint Genome Institute (JGI-PGF)"/>
            <person name="Walter F."/>
            <person name="Albersmeier A."/>
            <person name="Kalinowski J."/>
            <person name="Ruckert C."/>
        </authorList>
    </citation>
    <scope>NUCLEOTIDE SEQUENCE</scope>
    <source>
        <strain evidence="1">CGMCC 1.16134</strain>
    </source>
</reference>
<dbReference type="AlphaFoldDB" id="A0A917FXE4"/>
<evidence type="ECO:0000313" key="2">
    <source>
        <dbReference type="Proteomes" id="UP000637643"/>
    </source>
</evidence>
<proteinExistence type="predicted"/>
<dbReference type="RefSeq" id="WP_189031960.1">
    <property type="nucleotide sequence ID" value="NZ_BMKR01000051.1"/>
</dbReference>
<organism evidence="1 2">
    <name type="scientific">Paenibacillus albidus</name>
    <dbReference type="NCBI Taxonomy" id="2041023"/>
    <lineage>
        <taxon>Bacteria</taxon>
        <taxon>Bacillati</taxon>
        <taxon>Bacillota</taxon>
        <taxon>Bacilli</taxon>
        <taxon>Bacillales</taxon>
        <taxon>Paenibacillaceae</taxon>
        <taxon>Paenibacillus</taxon>
    </lineage>
</organism>
<dbReference type="EMBL" id="BMKR01000051">
    <property type="protein sequence ID" value="GGG10661.1"/>
    <property type="molecule type" value="Genomic_DNA"/>
</dbReference>
<name>A0A917FXE4_9BACL</name>
<gene>
    <name evidence="1" type="ORF">GCM10010912_63840</name>
</gene>
<dbReference type="Proteomes" id="UP000637643">
    <property type="component" value="Unassembled WGS sequence"/>
</dbReference>
<keyword evidence="2" id="KW-1185">Reference proteome</keyword>
<accession>A0A917FXE4</accession>